<protein>
    <submittedName>
        <fullName evidence="2">DUF4281 domain-containing protein</fullName>
    </submittedName>
</protein>
<organism evidence="2 3">
    <name type="scientific">Parvularcula marina</name>
    <dbReference type="NCBI Taxonomy" id="2292771"/>
    <lineage>
        <taxon>Bacteria</taxon>
        <taxon>Pseudomonadati</taxon>
        <taxon>Pseudomonadota</taxon>
        <taxon>Alphaproteobacteria</taxon>
        <taxon>Parvularculales</taxon>
        <taxon>Parvularculaceae</taxon>
        <taxon>Parvularcula</taxon>
    </lineage>
</organism>
<dbReference type="RefSeq" id="WP_116391634.1">
    <property type="nucleotide sequence ID" value="NZ_QUQO01000001.1"/>
</dbReference>
<feature type="transmembrane region" description="Helical" evidence="1">
    <location>
        <begin position="111"/>
        <end position="133"/>
    </location>
</feature>
<evidence type="ECO:0000256" key="1">
    <source>
        <dbReference type="SAM" id="Phobius"/>
    </source>
</evidence>
<comment type="caution">
    <text evidence="2">The sequence shown here is derived from an EMBL/GenBank/DDBJ whole genome shotgun (WGS) entry which is preliminary data.</text>
</comment>
<feature type="transmembrane region" description="Helical" evidence="1">
    <location>
        <begin position="6"/>
        <end position="26"/>
    </location>
</feature>
<keyword evidence="1" id="KW-0812">Transmembrane</keyword>
<dbReference type="InterPro" id="IPR025461">
    <property type="entry name" value="ABA4-like"/>
</dbReference>
<feature type="transmembrane region" description="Helical" evidence="1">
    <location>
        <begin position="33"/>
        <end position="54"/>
    </location>
</feature>
<dbReference type="Proteomes" id="UP000264589">
    <property type="component" value="Unassembled WGS sequence"/>
</dbReference>
<dbReference type="InParanoid" id="A0A371RHT7"/>
<gene>
    <name evidence="2" type="ORF">DX908_06690</name>
</gene>
<accession>A0A371RHT7</accession>
<name>A0A371RHT7_9PROT</name>
<proteinExistence type="predicted"/>
<keyword evidence="1" id="KW-1133">Transmembrane helix</keyword>
<evidence type="ECO:0000313" key="3">
    <source>
        <dbReference type="Proteomes" id="UP000264589"/>
    </source>
</evidence>
<sequence length="145" mass="15962">MTPDLLFSIGNMGVLAGWLPLAFLPFWRGTQIIAAVLIPLLLAVAYVTLLFVPLGEPSTAPLDFTSLAGVKAMFANDQVMLVGWFHYLAFDLFVGAWEVRDSRTHGIPHLLVVPCLILTFMFGPAGFLLYMIIRTIRLRSVALGN</sequence>
<reference evidence="2 3" key="1">
    <citation type="submission" date="2018-08" db="EMBL/GenBank/DDBJ databases">
        <title>Parvularcula sp. SM1705, isolated from surface water of the South Sea China.</title>
        <authorList>
            <person name="Sun L."/>
        </authorList>
    </citation>
    <scope>NUCLEOTIDE SEQUENCE [LARGE SCALE GENOMIC DNA]</scope>
    <source>
        <strain evidence="2 3">SM1705</strain>
    </source>
</reference>
<dbReference type="EMBL" id="QUQO01000001">
    <property type="protein sequence ID" value="RFB05003.1"/>
    <property type="molecule type" value="Genomic_DNA"/>
</dbReference>
<feature type="transmembrane region" description="Helical" evidence="1">
    <location>
        <begin position="81"/>
        <end position="99"/>
    </location>
</feature>
<dbReference type="Pfam" id="PF14108">
    <property type="entry name" value="ABA4-like"/>
    <property type="match status" value="1"/>
</dbReference>
<keyword evidence="3" id="KW-1185">Reference proteome</keyword>
<dbReference type="OrthoDB" id="345237at2"/>
<evidence type="ECO:0000313" key="2">
    <source>
        <dbReference type="EMBL" id="RFB05003.1"/>
    </source>
</evidence>
<dbReference type="AlphaFoldDB" id="A0A371RHT7"/>
<keyword evidence="1" id="KW-0472">Membrane</keyword>